<organism evidence="1 2">
    <name type="scientific">Gossypium harknessii</name>
    <dbReference type="NCBI Taxonomy" id="34285"/>
    <lineage>
        <taxon>Eukaryota</taxon>
        <taxon>Viridiplantae</taxon>
        <taxon>Streptophyta</taxon>
        <taxon>Embryophyta</taxon>
        <taxon>Tracheophyta</taxon>
        <taxon>Spermatophyta</taxon>
        <taxon>Magnoliopsida</taxon>
        <taxon>eudicotyledons</taxon>
        <taxon>Gunneridae</taxon>
        <taxon>Pentapetalae</taxon>
        <taxon>rosids</taxon>
        <taxon>malvids</taxon>
        <taxon>Malvales</taxon>
        <taxon>Malvaceae</taxon>
        <taxon>Malvoideae</taxon>
        <taxon>Gossypium</taxon>
    </lineage>
</organism>
<accession>A0A7J9GQX3</accession>
<dbReference type="AlphaFoldDB" id="A0A7J9GQX3"/>
<proteinExistence type="predicted"/>
<protein>
    <submittedName>
        <fullName evidence="1">Uncharacterized protein</fullName>
    </submittedName>
</protein>
<comment type="caution">
    <text evidence="1">The sequence shown here is derived from an EMBL/GenBank/DDBJ whole genome shotgun (WGS) entry which is preliminary data.</text>
</comment>
<dbReference type="Proteomes" id="UP000593560">
    <property type="component" value="Unassembled WGS sequence"/>
</dbReference>
<evidence type="ECO:0000313" key="1">
    <source>
        <dbReference type="EMBL" id="MBA0799971.1"/>
    </source>
</evidence>
<gene>
    <name evidence="1" type="ORF">Gohar_010449</name>
</gene>
<keyword evidence="2" id="KW-1185">Reference proteome</keyword>
<dbReference type="EMBL" id="JABFAD010000006">
    <property type="protein sequence ID" value="MBA0799971.1"/>
    <property type="molecule type" value="Genomic_DNA"/>
</dbReference>
<evidence type="ECO:0000313" key="2">
    <source>
        <dbReference type="Proteomes" id="UP000593560"/>
    </source>
</evidence>
<sequence>MKWFTHVCCRGQQDQVGKD</sequence>
<reference evidence="1 2" key="1">
    <citation type="journal article" date="2019" name="Genome Biol. Evol.">
        <title>Insights into the evolution of the New World diploid cottons (Gossypium, subgenus Houzingenia) based on genome sequencing.</title>
        <authorList>
            <person name="Grover C.E."/>
            <person name="Arick M.A. 2nd"/>
            <person name="Thrash A."/>
            <person name="Conover J.L."/>
            <person name="Sanders W.S."/>
            <person name="Peterson D.G."/>
            <person name="Frelichowski J.E."/>
            <person name="Scheffler J.A."/>
            <person name="Scheffler B.E."/>
            <person name="Wendel J.F."/>
        </authorList>
    </citation>
    <scope>NUCLEOTIDE SEQUENCE [LARGE SCALE GENOMIC DNA]</scope>
    <source>
        <strain evidence="1">0</strain>
        <tissue evidence="1">Leaf</tissue>
    </source>
</reference>
<name>A0A7J9GQX3_9ROSI</name>